<name>A0A871R2Z2_DEKBR</name>
<dbReference type="AlphaFoldDB" id="A0A871R2Z2"/>
<dbReference type="PANTHER" id="PTHR12192:SF2">
    <property type="entry name" value="GLUTATHIONE-SPECIFIC GAMMA-GLUTAMYLCYCLOTRANSFERASE 2"/>
    <property type="match status" value="1"/>
</dbReference>
<dbReference type="GeneID" id="64576248"/>
<dbReference type="InterPro" id="IPR013024">
    <property type="entry name" value="GGCT-like"/>
</dbReference>
<dbReference type="Proteomes" id="UP000663131">
    <property type="component" value="Chromosome 5"/>
</dbReference>
<dbReference type="KEGG" id="bbrx:BRETT_004325"/>
<reference evidence="3" key="2">
    <citation type="journal article" name="BMC Genomics">
        <title>New genome assemblies reveal patterns of domestication and adaptation across Brettanomyces (Dekkera) species.</title>
        <authorList>
            <person name="Roach M.J."/>
            <person name="Borneman A.R."/>
        </authorList>
    </citation>
    <scope>NUCLEOTIDE SEQUENCE</scope>
    <source>
        <strain evidence="3">UCD 2041</strain>
    </source>
</reference>
<keyword evidence="2" id="KW-0456">Lyase</keyword>
<organism evidence="3 4">
    <name type="scientific">Dekkera bruxellensis</name>
    <name type="common">Brettanomyces custersii</name>
    <dbReference type="NCBI Taxonomy" id="5007"/>
    <lineage>
        <taxon>Eukaryota</taxon>
        <taxon>Fungi</taxon>
        <taxon>Dikarya</taxon>
        <taxon>Ascomycota</taxon>
        <taxon>Saccharomycotina</taxon>
        <taxon>Pichiomycetes</taxon>
        <taxon>Pichiales</taxon>
        <taxon>Pichiaceae</taxon>
        <taxon>Brettanomyces</taxon>
    </lineage>
</organism>
<evidence type="ECO:0000256" key="2">
    <source>
        <dbReference type="ARBA" id="ARBA00023239"/>
    </source>
</evidence>
<evidence type="ECO:0000313" key="4">
    <source>
        <dbReference type="Proteomes" id="UP000663131"/>
    </source>
</evidence>
<gene>
    <name evidence="3" type="ORF">BRETT_004325</name>
</gene>
<dbReference type="PANTHER" id="PTHR12192">
    <property type="entry name" value="CATION TRANSPORT PROTEIN CHAC-RELATED"/>
    <property type="match status" value="1"/>
</dbReference>
<dbReference type="InterPro" id="IPR006840">
    <property type="entry name" value="ChaC"/>
</dbReference>
<reference evidence="3" key="1">
    <citation type="submission" date="2020-10" db="EMBL/GenBank/DDBJ databases">
        <authorList>
            <person name="Palmer J.M."/>
        </authorList>
    </citation>
    <scope>NUCLEOTIDE SEQUENCE</scope>
    <source>
        <strain evidence="3">UCD 2041</strain>
    </source>
</reference>
<dbReference type="Pfam" id="PF04752">
    <property type="entry name" value="ChaC"/>
    <property type="match status" value="1"/>
</dbReference>
<proteinExistence type="predicted"/>
<dbReference type="EC" id="4.3.2.7" evidence="1"/>
<protein>
    <recommendedName>
        <fullName evidence="1">glutathione-specific gamma-glutamylcyclotransferase</fullName>
        <ecNumber evidence="1">4.3.2.7</ecNumber>
    </recommendedName>
</protein>
<dbReference type="RefSeq" id="XP_041135597.1">
    <property type="nucleotide sequence ID" value="XM_041282821.1"/>
</dbReference>
<evidence type="ECO:0000313" key="3">
    <source>
        <dbReference type="EMBL" id="QOU19104.1"/>
    </source>
</evidence>
<evidence type="ECO:0000256" key="1">
    <source>
        <dbReference type="ARBA" id="ARBA00012344"/>
    </source>
</evidence>
<dbReference type="GO" id="GO:0005737">
    <property type="term" value="C:cytoplasm"/>
    <property type="evidence" value="ECO:0007669"/>
    <property type="project" value="TreeGrafter"/>
</dbReference>
<dbReference type="OrthoDB" id="1933483at2759"/>
<dbReference type="CDD" id="cd06661">
    <property type="entry name" value="GGCT_like"/>
    <property type="match status" value="1"/>
</dbReference>
<sequence>MTYDKDEEAKPLWLVGYGSLLFKPPLHDKAISKSFKKFPGYLSGFARRFWQSSYDNRGTPEQKGRVVTIIPAAEIASHDEFKDDILHYELHSQEHCNEVINNAKLLHNALKVWGCIYYIPPKYAREASEYLDFREKDGYSSHKVSFNVVLDSKQEQDPRIQSIMSKLPKNKAGEPVIDSIVYVGTIENESFVGPENVKKTADIIRVCKGDSGPNIEYLLGLNDAMKDLDPSGRNRSHDPYLEDLVNFVEKN</sequence>
<dbReference type="GO" id="GO:0061928">
    <property type="term" value="F:glutathione specific gamma-glutamylcyclotransferase activity"/>
    <property type="evidence" value="ECO:0007669"/>
    <property type="project" value="UniProtKB-EC"/>
</dbReference>
<accession>A0A871R2Z2</accession>
<dbReference type="GO" id="GO:0006751">
    <property type="term" value="P:glutathione catabolic process"/>
    <property type="evidence" value="ECO:0007669"/>
    <property type="project" value="InterPro"/>
</dbReference>
<dbReference type="EMBL" id="CP063133">
    <property type="protein sequence ID" value="QOU19104.1"/>
    <property type="molecule type" value="Genomic_DNA"/>
</dbReference>
<dbReference type="Gene3D" id="3.10.490.10">
    <property type="entry name" value="Gamma-glutamyl cyclotransferase-like"/>
    <property type="match status" value="1"/>
</dbReference>